<evidence type="ECO:0000313" key="3">
    <source>
        <dbReference type="EMBL" id="MDQ0175079.1"/>
    </source>
</evidence>
<keyword evidence="2" id="KW-1133">Transmembrane helix</keyword>
<dbReference type="EMBL" id="JAUSTT010000004">
    <property type="protein sequence ID" value="MDQ0175079.1"/>
    <property type="molecule type" value="Genomic_DNA"/>
</dbReference>
<feature type="transmembrane region" description="Helical" evidence="2">
    <location>
        <begin position="5"/>
        <end position="24"/>
    </location>
</feature>
<comment type="caution">
    <text evidence="3">The sequence shown here is derived from an EMBL/GenBank/DDBJ whole genome shotgun (WGS) entry which is preliminary data.</text>
</comment>
<organism evidence="3 4">
    <name type="scientific">Bacillus chungangensis</name>
    <dbReference type="NCBI Taxonomy" id="587633"/>
    <lineage>
        <taxon>Bacteria</taxon>
        <taxon>Bacillati</taxon>
        <taxon>Bacillota</taxon>
        <taxon>Bacilli</taxon>
        <taxon>Bacillales</taxon>
        <taxon>Bacillaceae</taxon>
        <taxon>Bacillus</taxon>
    </lineage>
</organism>
<dbReference type="PIRSF" id="PIRSF038959">
    <property type="entry name" value="SdpI"/>
    <property type="match status" value="1"/>
</dbReference>
<keyword evidence="1 2" id="KW-0472">Membrane</keyword>
<reference evidence="3 4" key="1">
    <citation type="submission" date="2023-07" db="EMBL/GenBank/DDBJ databases">
        <title>Genomic Encyclopedia of Type Strains, Phase IV (KMG-IV): sequencing the most valuable type-strain genomes for metagenomic binning, comparative biology and taxonomic classification.</title>
        <authorList>
            <person name="Goeker M."/>
        </authorList>
    </citation>
    <scope>NUCLEOTIDE SEQUENCE [LARGE SCALE GENOMIC DNA]</scope>
    <source>
        <strain evidence="3 4">DSM 23837</strain>
    </source>
</reference>
<keyword evidence="2" id="KW-0812">Transmembrane</keyword>
<accession>A0ABT9WPA6</accession>
<feature type="transmembrane region" description="Helical" evidence="2">
    <location>
        <begin position="46"/>
        <end position="65"/>
    </location>
</feature>
<feature type="transmembrane region" description="Helical" evidence="2">
    <location>
        <begin position="157"/>
        <end position="177"/>
    </location>
</feature>
<evidence type="ECO:0000313" key="4">
    <source>
        <dbReference type="Proteomes" id="UP001223586"/>
    </source>
</evidence>
<dbReference type="InterPro" id="IPR026272">
    <property type="entry name" value="SdpI"/>
</dbReference>
<keyword evidence="4" id="KW-1185">Reference proteome</keyword>
<dbReference type="PANTHER" id="PTHR37810">
    <property type="entry name" value="IMMUNITY PROTEIN SDPI"/>
    <property type="match status" value="1"/>
</dbReference>
<feature type="transmembrane region" description="Helical" evidence="2">
    <location>
        <begin position="111"/>
        <end position="130"/>
    </location>
</feature>
<feature type="transmembrane region" description="Helical" evidence="2">
    <location>
        <begin position="85"/>
        <end position="105"/>
    </location>
</feature>
<gene>
    <name evidence="3" type="ORF">J2S08_000913</name>
</gene>
<feature type="transmembrane region" description="Helical" evidence="2">
    <location>
        <begin position="183"/>
        <end position="203"/>
    </location>
</feature>
<dbReference type="RefSeq" id="WP_307227081.1">
    <property type="nucleotide sequence ID" value="NZ_JAUSTT010000004.1"/>
</dbReference>
<dbReference type="PANTHER" id="PTHR37810:SF5">
    <property type="entry name" value="IMMUNITY PROTEIN SDPI"/>
    <property type="match status" value="1"/>
</dbReference>
<proteinExistence type="predicted"/>
<name>A0ABT9WPA6_9BACI</name>
<protein>
    <recommendedName>
        <fullName evidence="1">Immunity protein SdpI</fullName>
    </recommendedName>
</protein>
<evidence type="ECO:0000256" key="1">
    <source>
        <dbReference type="PIRNR" id="PIRNR038959"/>
    </source>
</evidence>
<comment type="subcellular location">
    <subcellularLocation>
        <location evidence="1">Membrane</location>
    </subcellularLocation>
</comment>
<evidence type="ECO:0000256" key="2">
    <source>
        <dbReference type="SAM" id="Phobius"/>
    </source>
</evidence>
<comment type="function">
    <text evidence="1">Immunity protein that provides protection for the cell against the toxic effects of SDP, its own SdpC-derived killing factor, and that functions as a receptor/signal transduction protein as well. Once SDP accumulates in the extracellular milieu, SdpI binds to SDP, causing sequestration of SdpR at the bacterial membrane.</text>
</comment>
<sequence>MSKLIATFFVMVVVGSSFWFYPMLPEQMPNEFAYYGNPSSYASKEIVLISLVASVIVVYITMIILSRVMQSKSIYKRFQKSMNDILMVVILIVSASYAGVIANGLGYEVNMLLLAPLGVGFAFIVIGNTIQRFKADANTGIPLSDGHSDLWNKIRRFFSRALFVGGLLLIPCVLFPIKIMFFAFLIILGMTVIVILLGSYIIYKKQYITPSN</sequence>
<dbReference type="Proteomes" id="UP001223586">
    <property type="component" value="Unassembled WGS sequence"/>
</dbReference>